<evidence type="ECO:0000313" key="3">
    <source>
        <dbReference type="Proteomes" id="UP000836841"/>
    </source>
</evidence>
<dbReference type="Pfam" id="PF22486">
    <property type="entry name" value="MATH_2"/>
    <property type="match status" value="2"/>
</dbReference>
<dbReference type="SMART" id="SM00061">
    <property type="entry name" value="MATH"/>
    <property type="match status" value="1"/>
</dbReference>
<dbReference type="Proteomes" id="UP000836841">
    <property type="component" value="Chromosome 5"/>
</dbReference>
<feature type="domain" description="MATH" evidence="1">
    <location>
        <begin position="138"/>
        <end position="256"/>
    </location>
</feature>
<reference evidence="2 3" key="1">
    <citation type="submission" date="2022-03" db="EMBL/GenBank/DDBJ databases">
        <authorList>
            <person name="Nunn A."/>
            <person name="Chopra R."/>
            <person name="Nunn A."/>
            <person name="Contreras Garrido A."/>
        </authorList>
    </citation>
    <scope>NUCLEOTIDE SEQUENCE [LARGE SCALE GENOMIC DNA]</scope>
</reference>
<name>A0AAU9SKB0_THLAR</name>
<dbReference type="SUPFAM" id="SSF49599">
    <property type="entry name" value="TRAF domain-like"/>
    <property type="match status" value="2"/>
</dbReference>
<sequence length="266" mass="30664">MDLVEDGYYESRPFNVDGFSWTFLIYPTGIEKNGYVSLYARIDNSSFFGDVYAEIKFFVYHPFSGLYLYSQEFEPVMFHPFKPEWGVAKFQPASLFDKLAVTNGYLTKDGECELGIDVFFAPPFNNWENFTYDDHISDPIFNWHLTSFSTRYLDSYTSDTFSSGGRNWVLKVYPSGNGDYLSLYLLSEPNEKDYVRATLRVLNQISSNNNVEKHVEGWANAAETGWGFEEFILISDLKDRTKGFVVGDLLEIEVEIMAFSKTKHSI</sequence>
<dbReference type="EMBL" id="OU466861">
    <property type="protein sequence ID" value="CAH2065242.1"/>
    <property type="molecule type" value="Genomic_DNA"/>
</dbReference>
<dbReference type="InterPro" id="IPR008974">
    <property type="entry name" value="TRAF-like"/>
</dbReference>
<gene>
    <name evidence="2" type="ORF">TAV2_LOCUS16267</name>
</gene>
<feature type="domain" description="MATH" evidence="1">
    <location>
        <begin position="1"/>
        <end position="118"/>
    </location>
</feature>
<evidence type="ECO:0000259" key="1">
    <source>
        <dbReference type="PROSITE" id="PS50144"/>
    </source>
</evidence>
<dbReference type="AlphaFoldDB" id="A0AAU9SKB0"/>
<dbReference type="InterPro" id="IPR002083">
    <property type="entry name" value="MATH/TRAF_dom"/>
</dbReference>
<dbReference type="PANTHER" id="PTHR46162">
    <property type="entry name" value="TRAF-LIKE FAMILY PROTEIN"/>
    <property type="match status" value="1"/>
</dbReference>
<accession>A0AAU9SKB0</accession>
<proteinExistence type="predicted"/>
<dbReference type="PROSITE" id="PS50144">
    <property type="entry name" value="MATH"/>
    <property type="match status" value="2"/>
</dbReference>
<dbReference type="Gene3D" id="2.60.210.10">
    <property type="entry name" value="Apoptosis, Tumor Necrosis Factor Receptor Associated Protein 2, Chain A"/>
    <property type="match status" value="2"/>
</dbReference>
<organism evidence="2 3">
    <name type="scientific">Thlaspi arvense</name>
    <name type="common">Field penny-cress</name>
    <dbReference type="NCBI Taxonomy" id="13288"/>
    <lineage>
        <taxon>Eukaryota</taxon>
        <taxon>Viridiplantae</taxon>
        <taxon>Streptophyta</taxon>
        <taxon>Embryophyta</taxon>
        <taxon>Tracheophyta</taxon>
        <taxon>Spermatophyta</taxon>
        <taxon>Magnoliopsida</taxon>
        <taxon>eudicotyledons</taxon>
        <taxon>Gunneridae</taxon>
        <taxon>Pentapetalae</taxon>
        <taxon>rosids</taxon>
        <taxon>malvids</taxon>
        <taxon>Brassicales</taxon>
        <taxon>Brassicaceae</taxon>
        <taxon>Thlaspideae</taxon>
        <taxon>Thlaspi</taxon>
    </lineage>
</organism>
<dbReference type="PANTHER" id="PTHR46162:SF58">
    <property type="entry name" value="TRAF-LIKE FAMILY PROTEIN"/>
    <property type="match status" value="1"/>
</dbReference>
<keyword evidence="3" id="KW-1185">Reference proteome</keyword>
<protein>
    <recommendedName>
        <fullName evidence="1">MATH domain-containing protein</fullName>
    </recommendedName>
</protein>
<dbReference type="CDD" id="cd00121">
    <property type="entry name" value="MATH"/>
    <property type="match status" value="2"/>
</dbReference>
<evidence type="ECO:0000313" key="2">
    <source>
        <dbReference type="EMBL" id="CAH2065242.1"/>
    </source>
</evidence>